<sequence>MAHNDKNDGSKGLPKPMKGDLVALGNPMMDITVQANIGLLKRQVLIVIRIPYFLFIHPSDFSVKSLTKKSG</sequence>
<dbReference type="EMBL" id="JASAOG010000063">
    <property type="protein sequence ID" value="KAK0056224.1"/>
    <property type="molecule type" value="Genomic_DNA"/>
</dbReference>
<keyword evidence="1" id="KW-0808">Transferase</keyword>
<dbReference type="GO" id="GO:0016301">
    <property type="term" value="F:kinase activity"/>
    <property type="evidence" value="ECO:0007669"/>
    <property type="project" value="UniProtKB-KW"/>
</dbReference>
<evidence type="ECO:0000313" key="2">
    <source>
        <dbReference type="Proteomes" id="UP001233172"/>
    </source>
</evidence>
<comment type="caution">
    <text evidence="1">The sequence shown here is derived from an EMBL/GenBank/DDBJ whole genome shotgun (WGS) entry which is preliminary data.</text>
</comment>
<name>A0AAD8FAN9_BIOPF</name>
<keyword evidence="1" id="KW-0418">Kinase</keyword>
<evidence type="ECO:0000313" key="1">
    <source>
        <dbReference type="EMBL" id="KAK0056224.1"/>
    </source>
</evidence>
<dbReference type="Proteomes" id="UP001233172">
    <property type="component" value="Unassembled WGS sequence"/>
</dbReference>
<organism evidence="1 2">
    <name type="scientific">Biomphalaria pfeifferi</name>
    <name type="common">Bloodfluke planorb</name>
    <name type="synonym">Freshwater snail</name>
    <dbReference type="NCBI Taxonomy" id="112525"/>
    <lineage>
        <taxon>Eukaryota</taxon>
        <taxon>Metazoa</taxon>
        <taxon>Spiralia</taxon>
        <taxon>Lophotrochozoa</taxon>
        <taxon>Mollusca</taxon>
        <taxon>Gastropoda</taxon>
        <taxon>Heterobranchia</taxon>
        <taxon>Euthyneura</taxon>
        <taxon>Panpulmonata</taxon>
        <taxon>Hygrophila</taxon>
        <taxon>Lymnaeoidea</taxon>
        <taxon>Planorbidae</taxon>
        <taxon>Biomphalaria</taxon>
    </lineage>
</organism>
<proteinExistence type="predicted"/>
<gene>
    <name evidence="1" type="ORF">Bpfe_014311</name>
</gene>
<accession>A0AAD8FAN9</accession>
<reference evidence="1" key="1">
    <citation type="journal article" date="2023" name="PLoS Negl. Trop. Dis.">
        <title>A genome sequence for Biomphalaria pfeifferi, the major vector snail for the human-infecting parasite Schistosoma mansoni.</title>
        <authorList>
            <person name="Bu L."/>
            <person name="Lu L."/>
            <person name="Laidemitt M.R."/>
            <person name="Zhang S.M."/>
            <person name="Mutuku M."/>
            <person name="Mkoji G."/>
            <person name="Steinauer M."/>
            <person name="Loker E.S."/>
        </authorList>
    </citation>
    <scope>NUCLEOTIDE SEQUENCE</scope>
    <source>
        <strain evidence="1">KasaAsao</strain>
    </source>
</reference>
<protein>
    <submittedName>
        <fullName evidence="1">Adenosine kinase</fullName>
    </submittedName>
</protein>
<keyword evidence="2" id="KW-1185">Reference proteome</keyword>
<dbReference type="AlphaFoldDB" id="A0AAD8FAN9"/>
<reference evidence="1" key="2">
    <citation type="submission" date="2023-04" db="EMBL/GenBank/DDBJ databases">
        <authorList>
            <person name="Bu L."/>
            <person name="Lu L."/>
            <person name="Laidemitt M.R."/>
            <person name="Zhang S.M."/>
            <person name="Mutuku M."/>
            <person name="Mkoji G."/>
            <person name="Steinauer M."/>
            <person name="Loker E.S."/>
        </authorList>
    </citation>
    <scope>NUCLEOTIDE SEQUENCE</scope>
    <source>
        <strain evidence="1">KasaAsao</strain>
        <tissue evidence="1">Whole Snail</tissue>
    </source>
</reference>